<gene>
    <name evidence="1" type="ORF">GCM10009849_24680</name>
</gene>
<reference evidence="2" key="1">
    <citation type="journal article" date="2019" name="Int. J. Syst. Evol. Microbiol.">
        <title>The Global Catalogue of Microorganisms (GCM) 10K type strain sequencing project: providing services to taxonomists for standard genome sequencing and annotation.</title>
        <authorList>
            <consortium name="The Broad Institute Genomics Platform"/>
            <consortium name="The Broad Institute Genome Sequencing Center for Infectious Disease"/>
            <person name="Wu L."/>
            <person name="Ma J."/>
        </authorList>
    </citation>
    <scope>NUCLEOTIDE SEQUENCE [LARGE SCALE GENOMIC DNA]</scope>
    <source>
        <strain evidence="2">JCM 16034</strain>
    </source>
</reference>
<comment type="caution">
    <text evidence="1">The sequence shown here is derived from an EMBL/GenBank/DDBJ whole genome shotgun (WGS) entry which is preliminary data.</text>
</comment>
<sequence length="78" mass="8255">MNPSTPTRRNTAPTAVAAIWTAVRRFERTDVDMVAPIESADALTRSAGAVARTLTSEPAQRRIGAAQTAVRVPARVPG</sequence>
<organism evidence="1 2">
    <name type="scientific">Sinomonas flava</name>
    <dbReference type="NCBI Taxonomy" id="496857"/>
    <lineage>
        <taxon>Bacteria</taxon>
        <taxon>Bacillati</taxon>
        <taxon>Actinomycetota</taxon>
        <taxon>Actinomycetes</taxon>
        <taxon>Micrococcales</taxon>
        <taxon>Micrococcaceae</taxon>
        <taxon>Sinomonas</taxon>
    </lineage>
</organism>
<accession>A0ABP5NP81</accession>
<protein>
    <submittedName>
        <fullName evidence="1">Uncharacterized protein</fullName>
    </submittedName>
</protein>
<dbReference type="Proteomes" id="UP001500432">
    <property type="component" value="Unassembled WGS sequence"/>
</dbReference>
<dbReference type="EMBL" id="BAAAQW010000006">
    <property type="protein sequence ID" value="GAA2201187.1"/>
    <property type="molecule type" value="Genomic_DNA"/>
</dbReference>
<keyword evidence="2" id="KW-1185">Reference proteome</keyword>
<evidence type="ECO:0000313" key="1">
    <source>
        <dbReference type="EMBL" id="GAA2201187.1"/>
    </source>
</evidence>
<proteinExistence type="predicted"/>
<name>A0ABP5NP81_9MICC</name>
<evidence type="ECO:0000313" key="2">
    <source>
        <dbReference type="Proteomes" id="UP001500432"/>
    </source>
</evidence>